<dbReference type="InterPro" id="IPR037873">
    <property type="entry name" value="BamE-like"/>
</dbReference>
<dbReference type="AlphaFoldDB" id="A0AAP1C166"/>
<evidence type="ECO:0000256" key="1">
    <source>
        <dbReference type="ARBA" id="ARBA00022729"/>
    </source>
</evidence>
<comment type="caution">
    <text evidence="2">The sequence shown here is derived from an EMBL/GenBank/DDBJ whole genome shotgun (WGS) entry which is preliminary data.</text>
</comment>
<organism evidence="2 3">
    <name type="scientific">Burkholderia latens</name>
    <dbReference type="NCBI Taxonomy" id="488446"/>
    <lineage>
        <taxon>Bacteria</taxon>
        <taxon>Pseudomonadati</taxon>
        <taxon>Pseudomonadota</taxon>
        <taxon>Betaproteobacteria</taxon>
        <taxon>Burkholderiales</taxon>
        <taxon>Burkholderiaceae</taxon>
        <taxon>Burkholderia</taxon>
        <taxon>Burkholderia cepacia complex</taxon>
    </lineage>
</organism>
<accession>A0AAP1C166</accession>
<reference evidence="2 3" key="1">
    <citation type="submission" date="2015-11" db="EMBL/GenBank/DDBJ databases">
        <title>Expanding the genomic diversity of Burkholderia species for the development of highly accurate diagnostics.</title>
        <authorList>
            <person name="Sahl J."/>
            <person name="Keim P."/>
            <person name="Wagner D."/>
        </authorList>
    </citation>
    <scope>NUCLEOTIDE SEQUENCE [LARGE SCALE GENOMIC DNA]</scope>
    <source>
        <strain evidence="2 3">RF32-BP12</strain>
    </source>
</reference>
<evidence type="ECO:0008006" key="4">
    <source>
        <dbReference type="Google" id="ProtNLM"/>
    </source>
</evidence>
<dbReference type="Proteomes" id="UP000056450">
    <property type="component" value="Unassembled WGS sequence"/>
</dbReference>
<keyword evidence="1" id="KW-0732">Signal</keyword>
<gene>
    <name evidence="2" type="ORF">WI41_20585</name>
</gene>
<dbReference type="Gene3D" id="3.30.1450.10">
    <property type="match status" value="1"/>
</dbReference>
<protein>
    <recommendedName>
        <fullName evidence="4">Lipoprotein SmpA/OmlA domain-containing protein</fullName>
    </recommendedName>
</protein>
<dbReference type="RefSeq" id="WP_059546761.1">
    <property type="nucleotide sequence ID" value="NZ_LOTQ01000030.1"/>
</dbReference>
<evidence type="ECO:0000313" key="3">
    <source>
        <dbReference type="Proteomes" id="UP000056450"/>
    </source>
</evidence>
<proteinExistence type="predicted"/>
<sequence>MARFIVSVVVVGAVLTGCGFDSLSVLRDQKIADLMSVGMTKQQVIAEWGEPIDTIDTMNGRGVCFDYKRRLSNGNTIPVYVGFRNSDNRVVANGVSITCRQALDAGHLNTLELPKQRY</sequence>
<evidence type="ECO:0000313" key="2">
    <source>
        <dbReference type="EMBL" id="KVA04498.1"/>
    </source>
</evidence>
<dbReference type="EMBL" id="LOTQ01000030">
    <property type="protein sequence ID" value="KVA04498.1"/>
    <property type="molecule type" value="Genomic_DNA"/>
</dbReference>
<name>A0AAP1C166_9BURK</name>
<dbReference type="PROSITE" id="PS51257">
    <property type="entry name" value="PROKAR_LIPOPROTEIN"/>
    <property type="match status" value="1"/>
</dbReference>